<dbReference type="EMBL" id="JBDLNV010000001">
    <property type="protein sequence ID" value="MFM1722404.1"/>
    <property type="molecule type" value="Genomic_DNA"/>
</dbReference>
<protein>
    <submittedName>
        <fullName evidence="6">Helix-turn-helix domain-containing protein</fullName>
    </submittedName>
</protein>
<evidence type="ECO:0000259" key="5">
    <source>
        <dbReference type="PROSITE" id="PS50977"/>
    </source>
</evidence>
<evidence type="ECO:0000313" key="7">
    <source>
        <dbReference type="Proteomes" id="UP001629745"/>
    </source>
</evidence>
<gene>
    <name evidence="6" type="ORF">ABEU20_000958</name>
</gene>
<keyword evidence="3" id="KW-0804">Transcription</keyword>
<name>A0ABW9FAV1_9NOCA</name>
<proteinExistence type="predicted"/>
<dbReference type="Proteomes" id="UP001629745">
    <property type="component" value="Unassembled WGS sequence"/>
</dbReference>
<dbReference type="PANTHER" id="PTHR47506">
    <property type="entry name" value="TRANSCRIPTIONAL REGULATORY PROTEIN"/>
    <property type="match status" value="1"/>
</dbReference>
<organism evidence="6 7">
    <name type="scientific">Rhodococcus parequi</name>
    <dbReference type="NCBI Taxonomy" id="3137122"/>
    <lineage>
        <taxon>Bacteria</taxon>
        <taxon>Bacillati</taxon>
        <taxon>Actinomycetota</taxon>
        <taxon>Actinomycetes</taxon>
        <taxon>Mycobacteriales</taxon>
        <taxon>Nocardiaceae</taxon>
        <taxon>Rhodococcus</taxon>
    </lineage>
</organism>
<keyword evidence="7" id="KW-1185">Reference proteome</keyword>
<keyword evidence="1" id="KW-0805">Transcription regulation</keyword>
<dbReference type="PROSITE" id="PS50977">
    <property type="entry name" value="HTH_TETR_2"/>
    <property type="match status" value="1"/>
</dbReference>
<evidence type="ECO:0000256" key="4">
    <source>
        <dbReference type="PROSITE-ProRule" id="PRU00335"/>
    </source>
</evidence>
<accession>A0ABW9FAV1</accession>
<dbReference type="RefSeq" id="WP_420162960.1">
    <property type="nucleotide sequence ID" value="NZ_JBDLNV010000001.1"/>
</dbReference>
<sequence length="188" mass="20789">MVEGDKPLTGAARKILDAASKLFYRSGIHAVGVDAIAAESGVTKRTLYDRFGSKDALVVAYLAERNRQWWARLEQRLATAEHPRALAVFDSYLADVDDGERGCAFINAAAELPRTHPAFGVIREHKARVRERLTELISDDRLVDDPQDAAEHIYLLLEGAVAHRGIDGSDRRLVRAREFARQVLGGDG</sequence>
<reference evidence="6 7" key="1">
    <citation type="submission" date="2023-11" db="EMBL/GenBank/DDBJ databases">
        <authorList>
            <person name="Val-Calvo J."/>
            <person name="Scortti M."/>
            <person name="Vazquez-Boland J."/>
        </authorList>
    </citation>
    <scope>NUCLEOTIDE SEQUENCE [LARGE SCALE GENOMIC DNA]</scope>
    <source>
        <strain evidence="6 7">PAM 2766</strain>
    </source>
</reference>
<dbReference type="InterPro" id="IPR009057">
    <property type="entry name" value="Homeodomain-like_sf"/>
</dbReference>
<dbReference type="InterPro" id="IPR001647">
    <property type="entry name" value="HTH_TetR"/>
</dbReference>
<comment type="caution">
    <text evidence="6">The sequence shown here is derived from an EMBL/GenBank/DDBJ whole genome shotgun (WGS) entry which is preliminary data.</text>
</comment>
<dbReference type="Gene3D" id="1.10.357.10">
    <property type="entry name" value="Tetracycline Repressor, domain 2"/>
    <property type="match status" value="1"/>
</dbReference>
<dbReference type="InterPro" id="IPR036271">
    <property type="entry name" value="Tet_transcr_reg_TetR-rel_C_sf"/>
</dbReference>
<feature type="domain" description="HTH tetR-type" evidence="5">
    <location>
        <begin position="9"/>
        <end position="69"/>
    </location>
</feature>
<dbReference type="PANTHER" id="PTHR47506:SF1">
    <property type="entry name" value="HTH-TYPE TRANSCRIPTIONAL REGULATOR YJDC"/>
    <property type="match status" value="1"/>
</dbReference>
<feature type="DNA-binding region" description="H-T-H motif" evidence="4">
    <location>
        <begin position="32"/>
        <end position="51"/>
    </location>
</feature>
<evidence type="ECO:0000256" key="1">
    <source>
        <dbReference type="ARBA" id="ARBA00023015"/>
    </source>
</evidence>
<dbReference type="Pfam" id="PF00440">
    <property type="entry name" value="TetR_N"/>
    <property type="match status" value="1"/>
</dbReference>
<evidence type="ECO:0000313" key="6">
    <source>
        <dbReference type="EMBL" id="MFM1722404.1"/>
    </source>
</evidence>
<dbReference type="SUPFAM" id="SSF48498">
    <property type="entry name" value="Tetracyclin repressor-like, C-terminal domain"/>
    <property type="match status" value="1"/>
</dbReference>
<evidence type="ECO:0000256" key="2">
    <source>
        <dbReference type="ARBA" id="ARBA00023125"/>
    </source>
</evidence>
<dbReference type="PRINTS" id="PR00455">
    <property type="entry name" value="HTHTETR"/>
</dbReference>
<dbReference type="SUPFAM" id="SSF46689">
    <property type="entry name" value="Homeodomain-like"/>
    <property type="match status" value="1"/>
</dbReference>
<evidence type="ECO:0000256" key="3">
    <source>
        <dbReference type="ARBA" id="ARBA00023163"/>
    </source>
</evidence>
<keyword evidence="2 4" id="KW-0238">DNA-binding</keyword>
<dbReference type="Pfam" id="PF16925">
    <property type="entry name" value="TetR_C_13"/>
    <property type="match status" value="1"/>
</dbReference>
<dbReference type="InterPro" id="IPR011075">
    <property type="entry name" value="TetR_C"/>
</dbReference>